<gene>
    <name evidence="3" type="ORF">ACFQ03_09110</name>
</gene>
<reference evidence="4" key="1">
    <citation type="journal article" date="2019" name="Int. J. Syst. Evol. Microbiol.">
        <title>The Global Catalogue of Microorganisms (GCM) 10K type strain sequencing project: providing services to taxonomists for standard genome sequencing and annotation.</title>
        <authorList>
            <consortium name="The Broad Institute Genomics Platform"/>
            <consortium name="The Broad Institute Genome Sequencing Center for Infectious Disease"/>
            <person name="Wu L."/>
            <person name="Ma J."/>
        </authorList>
    </citation>
    <scope>NUCLEOTIDE SEQUENCE [LARGE SCALE GENOMIC DNA]</scope>
    <source>
        <strain evidence="4">CCUG 57263</strain>
    </source>
</reference>
<evidence type="ECO:0000256" key="1">
    <source>
        <dbReference type="ARBA" id="ARBA00022741"/>
    </source>
</evidence>
<keyword evidence="2" id="KW-0342">GTP-binding</keyword>
<sequence length="119" mass="12976">MEKLFFIELGMGADLHGQDITNAAVRAVRNAIHSNSMPGLRSVLPDNDLNRMKVHIKLAVPCDKELLDVEQVKAVIPYGEVTVELIDGGMVTSSGIVLPDKDDKNDLIYIVNASVEVGY</sequence>
<evidence type="ECO:0000256" key="2">
    <source>
        <dbReference type="ARBA" id="ARBA00023134"/>
    </source>
</evidence>
<comment type="caution">
    <text evidence="3">The sequence shown here is derived from an EMBL/GenBank/DDBJ whole genome shotgun (WGS) entry which is preliminary data.</text>
</comment>
<evidence type="ECO:0000313" key="3">
    <source>
        <dbReference type="EMBL" id="MFD0869310.1"/>
    </source>
</evidence>
<dbReference type="InterPro" id="IPR037103">
    <property type="entry name" value="Tubulin/FtsZ-like_C"/>
</dbReference>
<dbReference type="Gene3D" id="3.30.1330.20">
    <property type="entry name" value="Tubulin/FtsZ, C-terminal domain"/>
    <property type="match status" value="1"/>
</dbReference>
<dbReference type="Proteomes" id="UP001597120">
    <property type="component" value="Unassembled WGS sequence"/>
</dbReference>
<dbReference type="EMBL" id="JBHTIU010000028">
    <property type="protein sequence ID" value="MFD0869310.1"/>
    <property type="molecule type" value="Genomic_DNA"/>
</dbReference>
<proteinExistence type="predicted"/>
<dbReference type="PANTHER" id="PTHR34784:SF1">
    <property type="entry name" value="50S RIBOSOMAL PROTEIN L34"/>
    <property type="match status" value="1"/>
</dbReference>
<evidence type="ECO:0000313" key="4">
    <source>
        <dbReference type="Proteomes" id="UP001597120"/>
    </source>
</evidence>
<dbReference type="RefSeq" id="WP_144940779.1">
    <property type="nucleotide sequence ID" value="NZ_JBHTIU010000028.1"/>
</dbReference>
<accession>A0ABW3D775</accession>
<dbReference type="InterPro" id="IPR011719">
    <property type="entry name" value="CHP02058"/>
</dbReference>
<keyword evidence="1" id="KW-0547">Nucleotide-binding</keyword>
<keyword evidence="4" id="KW-1185">Reference proteome</keyword>
<protein>
    <submittedName>
        <fullName evidence="3">Lin0512 family protein</fullName>
    </submittedName>
</protein>
<dbReference type="NCBIfam" id="TIGR02058">
    <property type="entry name" value="lin0512_fam"/>
    <property type="match status" value="1"/>
</dbReference>
<dbReference type="PANTHER" id="PTHR34784">
    <property type="entry name" value="50S RIBOSOMAL PROTEIN L34"/>
    <property type="match status" value="1"/>
</dbReference>
<name>A0ABW3D775_9BACL</name>
<organism evidence="3 4">
    <name type="scientific">Paenibacillus residui</name>
    <dbReference type="NCBI Taxonomy" id="629724"/>
    <lineage>
        <taxon>Bacteria</taxon>
        <taxon>Bacillati</taxon>
        <taxon>Bacillota</taxon>
        <taxon>Bacilli</taxon>
        <taxon>Bacillales</taxon>
        <taxon>Paenibacillaceae</taxon>
        <taxon>Paenibacillus</taxon>
    </lineage>
</organism>
<dbReference type="Pfam" id="PF09585">
    <property type="entry name" value="Lin0512_fam"/>
    <property type="match status" value="1"/>
</dbReference>